<dbReference type="AlphaFoldDB" id="A0A0F8X9C6"/>
<reference evidence="1" key="1">
    <citation type="journal article" date="2015" name="Nature">
        <title>Complex archaea that bridge the gap between prokaryotes and eukaryotes.</title>
        <authorList>
            <person name="Spang A."/>
            <person name="Saw J.H."/>
            <person name="Jorgensen S.L."/>
            <person name="Zaremba-Niedzwiedzka K."/>
            <person name="Martijn J."/>
            <person name="Lind A.E."/>
            <person name="van Eijk R."/>
            <person name="Schleper C."/>
            <person name="Guy L."/>
            <person name="Ettema T.J."/>
        </authorList>
    </citation>
    <scope>NUCLEOTIDE SEQUENCE</scope>
</reference>
<name>A0A0F8X9C6_9ZZZZ</name>
<organism evidence="1">
    <name type="scientific">marine sediment metagenome</name>
    <dbReference type="NCBI Taxonomy" id="412755"/>
    <lineage>
        <taxon>unclassified sequences</taxon>
        <taxon>metagenomes</taxon>
        <taxon>ecological metagenomes</taxon>
    </lineage>
</organism>
<proteinExistence type="predicted"/>
<feature type="non-terminal residue" evidence="1">
    <location>
        <position position="1"/>
    </location>
</feature>
<gene>
    <name evidence="1" type="ORF">LCGC14_3052980</name>
</gene>
<evidence type="ECO:0000313" key="1">
    <source>
        <dbReference type="EMBL" id="KKK57590.1"/>
    </source>
</evidence>
<accession>A0A0F8X9C6</accession>
<protein>
    <submittedName>
        <fullName evidence="1">Uncharacterized protein</fullName>
    </submittedName>
</protein>
<dbReference type="EMBL" id="LAZR01064403">
    <property type="protein sequence ID" value="KKK57590.1"/>
    <property type="molecule type" value="Genomic_DNA"/>
</dbReference>
<comment type="caution">
    <text evidence="1">The sequence shown here is derived from an EMBL/GenBank/DDBJ whole genome shotgun (WGS) entry which is preliminary data.</text>
</comment>
<sequence>TIAGMVPGLMGVALVAHNLKELEFGLKPPKKRKGKVSRNKNDNHIKRITKLGVTNLIAIPLIGAVGGAVNQL</sequence>